<gene>
    <name evidence="1" type="ORF">RPERSI_LOCUS25724</name>
</gene>
<keyword evidence="2" id="KW-1185">Reference proteome</keyword>
<evidence type="ECO:0000313" key="2">
    <source>
        <dbReference type="Proteomes" id="UP000789920"/>
    </source>
</evidence>
<comment type="caution">
    <text evidence="1">The sequence shown here is derived from an EMBL/GenBank/DDBJ whole genome shotgun (WGS) entry which is preliminary data.</text>
</comment>
<feature type="non-terminal residue" evidence="1">
    <location>
        <position position="47"/>
    </location>
</feature>
<sequence length="47" mass="5239">MSDKLLSGGASKNPITAKQTKPKIPTQRPIIKLMFNELETSKLELLE</sequence>
<accession>A0ACA9S3A3</accession>
<organism evidence="1 2">
    <name type="scientific">Racocetra persica</name>
    <dbReference type="NCBI Taxonomy" id="160502"/>
    <lineage>
        <taxon>Eukaryota</taxon>
        <taxon>Fungi</taxon>
        <taxon>Fungi incertae sedis</taxon>
        <taxon>Mucoromycota</taxon>
        <taxon>Glomeromycotina</taxon>
        <taxon>Glomeromycetes</taxon>
        <taxon>Diversisporales</taxon>
        <taxon>Gigasporaceae</taxon>
        <taxon>Racocetra</taxon>
    </lineage>
</organism>
<reference evidence="1" key="1">
    <citation type="submission" date="2021-06" db="EMBL/GenBank/DDBJ databases">
        <authorList>
            <person name="Kallberg Y."/>
            <person name="Tangrot J."/>
            <person name="Rosling A."/>
        </authorList>
    </citation>
    <scope>NUCLEOTIDE SEQUENCE</scope>
    <source>
        <strain evidence="1">MA461A</strain>
    </source>
</reference>
<evidence type="ECO:0000313" key="1">
    <source>
        <dbReference type="EMBL" id="CAG8822080.1"/>
    </source>
</evidence>
<dbReference type="EMBL" id="CAJVQC010085741">
    <property type="protein sequence ID" value="CAG8822080.1"/>
    <property type="molecule type" value="Genomic_DNA"/>
</dbReference>
<name>A0ACA9S3A3_9GLOM</name>
<proteinExistence type="predicted"/>
<protein>
    <submittedName>
        <fullName evidence="1">30728_t:CDS:1</fullName>
    </submittedName>
</protein>
<dbReference type="Proteomes" id="UP000789920">
    <property type="component" value="Unassembled WGS sequence"/>
</dbReference>